<reference evidence="4" key="4">
    <citation type="journal article" date="2008" name="Nucleic Acids Res.">
        <title>The rice annotation project database (RAP-DB): 2008 update.</title>
        <authorList>
            <consortium name="The rice annotation project (RAP)"/>
        </authorList>
    </citation>
    <scope>GENOME REANNOTATION</scope>
    <source>
        <strain evidence="4">cv. Nipponbare</strain>
    </source>
</reference>
<organism evidence="3 4">
    <name type="scientific">Oryza sativa subsp. japonica</name>
    <name type="common">Rice</name>
    <dbReference type="NCBI Taxonomy" id="39947"/>
    <lineage>
        <taxon>Eukaryota</taxon>
        <taxon>Viridiplantae</taxon>
        <taxon>Streptophyta</taxon>
        <taxon>Embryophyta</taxon>
        <taxon>Tracheophyta</taxon>
        <taxon>Spermatophyta</taxon>
        <taxon>Magnoliopsida</taxon>
        <taxon>Liliopsida</taxon>
        <taxon>Poales</taxon>
        <taxon>Poaceae</taxon>
        <taxon>BOP clade</taxon>
        <taxon>Oryzoideae</taxon>
        <taxon>Oryzeae</taxon>
        <taxon>Oryzinae</taxon>
        <taxon>Oryza</taxon>
        <taxon>Oryza sativa</taxon>
    </lineage>
</organism>
<evidence type="ECO:0000313" key="3">
    <source>
        <dbReference type="EMBL" id="BAD46284.1"/>
    </source>
</evidence>
<gene>
    <name evidence="3" type="ORF">OSJNBa0032M14.19</name>
    <name evidence="2" type="ORF">P0485A07.29</name>
</gene>
<dbReference type="AlphaFoldDB" id="Q652I3"/>
<dbReference type="EMBL" id="AP005610">
    <property type="protein sequence ID" value="BAD46284.1"/>
    <property type="molecule type" value="Genomic_DNA"/>
</dbReference>
<evidence type="ECO:0000256" key="1">
    <source>
        <dbReference type="SAM" id="MobiDB-lite"/>
    </source>
</evidence>
<dbReference type="Proteomes" id="UP000000763">
    <property type="component" value="Chromosome 6"/>
</dbReference>
<reference evidence="3" key="2">
    <citation type="submission" date="2002-08" db="EMBL/GenBank/DDBJ databases">
        <title>Oryza sativa nipponbare(GA3) genomic DNA, chromosome 6, BAC clone:OSJNBa0032M14.</title>
        <authorList>
            <person name="Sasaki T."/>
            <person name="Matsumoto T."/>
            <person name="Katayose Y."/>
        </authorList>
    </citation>
    <scope>NUCLEOTIDE SEQUENCE</scope>
</reference>
<reference evidence="4" key="3">
    <citation type="journal article" date="2005" name="Nature">
        <title>The map-based sequence of the rice genome.</title>
        <authorList>
            <consortium name="International rice genome sequencing project (IRGSP)"/>
            <person name="Matsumoto T."/>
            <person name="Wu J."/>
            <person name="Kanamori H."/>
            <person name="Katayose Y."/>
            <person name="Fujisawa M."/>
            <person name="Namiki N."/>
            <person name="Mizuno H."/>
            <person name="Yamamoto K."/>
            <person name="Antonio B.A."/>
            <person name="Baba T."/>
            <person name="Sakata K."/>
            <person name="Nagamura Y."/>
            <person name="Aoki H."/>
            <person name="Arikawa K."/>
            <person name="Arita K."/>
            <person name="Bito T."/>
            <person name="Chiden Y."/>
            <person name="Fujitsuka N."/>
            <person name="Fukunaka R."/>
            <person name="Hamada M."/>
            <person name="Harada C."/>
            <person name="Hayashi A."/>
            <person name="Hijishita S."/>
            <person name="Honda M."/>
            <person name="Hosokawa S."/>
            <person name="Ichikawa Y."/>
            <person name="Idonuma A."/>
            <person name="Iijima M."/>
            <person name="Ikeda M."/>
            <person name="Ikeno M."/>
            <person name="Ito K."/>
            <person name="Ito S."/>
            <person name="Ito T."/>
            <person name="Ito Y."/>
            <person name="Ito Y."/>
            <person name="Iwabuchi A."/>
            <person name="Kamiya K."/>
            <person name="Karasawa W."/>
            <person name="Kurita K."/>
            <person name="Katagiri S."/>
            <person name="Kikuta A."/>
            <person name="Kobayashi H."/>
            <person name="Kobayashi N."/>
            <person name="Machita K."/>
            <person name="Maehara T."/>
            <person name="Masukawa M."/>
            <person name="Mizubayashi T."/>
            <person name="Mukai Y."/>
            <person name="Nagasaki H."/>
            <person name="Nagata Y."/>
            <person name="Naito S."/>
            <person name="Nakashima M."/>
            <person name="Nakama Y."/>
            <person name="Nakamichi Y."/>
            <person name="Nakamura M."/>
            <person name="Meguro A."/>
            <person name="Negishi M."/>
            <person name="Ohta I."/>
            <person name="Ohta T."/>
            <person name="Okamoto M."/>
            <person name="Ono N."/>
            <person name="Saji S."/>
            <person name="Sakaguchi M."/>
            <person name="Sakai K."/>
            <person name="Shibata M."/>
            <person name="Shimokawa T."/>
            <person name="Song J."/>
            <person name="Takazaki Y."/>
            <person name="Terasawa K."/>
            <person name="Tsugane M."/>
            <person name="Tsuji K."/>
            <person name="Ueda S."/>
            <person name="Waki K."/>
            <person name="Yamagata H."/>
            <person name="Yamamoto M."/>
            <person name="Yamamoto S."/>
            <person name="Yamane H."/>
            <person name="Yoshiki S."/>
            <person name="Yoshihara R."/>
            <person name="Yukawa K."/>
            <person name="Zhong H."/>
            <person name="Yano M."/>
            <person name="Yuan Q."/>
            <person name="Ouyang S."/>
            <person name="Liu J."/>
            <person name="Jones K.M."/>
            <person name="Gansberger K."/>
            <person name="Moffat K."/>
            <person name="Hill J."/>
            <person name="Bera J."/>
            <person name="Fadrosh D."/>
            <person name="Jin S."/>
            <person name="Johri S."/>
            <person name="Kim M."/>
            <person name="Overton L."/>
            <person name="Reardon M."/>
            <person name="Tsitrin T."/>
            <person name="Vuong H."/>
            <person name="Weaver B."/>
            <person name="Ciecko A."/>
            <person name="Tallon L."/>
            <person name="Jackson J."/>
            <person name="Pai G."/>
            <person name="Aken S.V."/>
            <person name="Utterback T."/>
            <person name="Reidmuller S."/>
            <person name="Feldblyum T."/>
            <person name="Hsiao J."/>
            <person name="Zismann V."/>
            <person name="Iobst S."/>
            <person name="de Vazeille A.R."/>
            <person name="Buell C.R."/>
            <person name="Ying K."/>
            <person name="Li Y."/>
            <person name="Lu T."/>
            <person name="Huang Y."/>
            <person name="Zhao Q."/>
            <person name="Feng Q."/>
            <person name="Zhang L."/>
            <person name="Zhu J."/>
            <person name="Weng Q."/>
            <person name="Mu J."/>
            <person name="Lu Y."/>
            <person name="Fan D."/>
            <person name="Liu Y."/>
            <person name="Guan J."/>
            <person name="Zhang Y."/>
            <person name="Yu S."/>
            <person name="Liu X."/>
            <person name="Zhang Y."/>
            <person name="Hong G."/>
            <person name="Han B."/>
            <person name="Choisne N."/>
            <person name="Demange N."/>
            <person name="Orjeda G."/>
            <person name="Samain S."/>
            <person name="Cattolico L."/>
            <person name="Pelletier E."/>
            <person name="Couloux A."/>
            <person name="Segurens B."/>
            <person name="Wincker P."/>
            <person name="D'Hont A."/>
            <person name="Scarpelli C."/>
            <person name="Weissenbach J."/>
            <person name="Salanoubat M."/>
            <person name="Quetier F."/>
            <person name="Yu Y."/>
            <person name="Kim H.R."/>
            <person name="Rambo T."/>
            <person name="Currie J."/>
            <person name="Collura K."/>
            <person name="Luo M."/>
            <person name="Yang T."/>
            <person name="Ammiraju J.S.S."/>
            <person name="Engler F."/>
            <person name="Soderlund C."/>
            <person name="Wing R.A."/>
            <person name="Palmer L.E."/>
            <person name="de la Bastide M."/>
            <person name="Spiegel L."/>
            <person name="Nascimento L."/>
            <person name="Zutavern T."/>
            <person name="O'Shaughnessy A."/>
            <person name="Dike S."/>
            <person name="Dedhia N."/>
            <person name="Preston R."/>
            <person name="Balija V."/>
            <person name="McCombie W.R."/>
            <person name="Chow T."/>
            <person name="Chen H."/>
            <person name="Chung M."/>
            <person name="Chen C."/>
            <person name="Shaw J."/>
            <person name="Wu H."/>
            <person name="Hsiao K."/>
            <person name="Chao Y."/>
            <person name="Chu M."/>
            <person name="Cheng C."/>
            <person name="Hour A."/>
            <person name="Lee P."/>
            <person name="Lin S."/>
            <person name="Lin Y."/>
            <person name="Liou J."/>
            <person name="Liu S."/>
            <person name="Hsing Y."/>
            <person name="Raghuvanshi S."/>
            <person name="Mohanty A."/>
            <person name="Bharti A.K."/>
            <person name="Gaur A."/>
            <person name="Gupta V."/>
            <person name="Kumar D."/>
            <person name="Ravi V."/>
            <person name="Vij S."/>
            <person name="Kapur A."/>
            <person name="Khurana P."/>
            <person name="Khurana P."/>
            <person name="Khurana J.P."/>
            <person name="Tyagi A.K."/>
            <person name="Gaikwad K."/>
            <person name="Singh A."/>
            <person name="Dalal V."/>
            <person name="Srivastava S."/>
            <person name="Dixit A."/>
            <person name="Pal A.K."/>
            <person name="Ghazi I.A."/>
            <person name="Yadav M."/>
            <person name="Pandit A."/>
            <person name="Bhargava A."/>
            <person name="Sureshbabu K."/>
            <person name="Batra K."/>
            <person name="Sharma T.R."/>
            <person name="Mohapatra T."/>
            <person name="Singh N.K."/>
            <person name="Messing J."/>
            <person name="Nelson A.B."/>
            <person name="Fuks G."/>
            <person name="Kavchok S."/>
            <person name="Keizer G."/>
            <person name="Linton E."/>
            <person name="Llaca V."/>
            <person name="Song R."/>
            <person name="Tanyolac B."/>
            <person name="Young S."/>
            <person name="Ho-Il K."/>
            <person name="Hahn J.H."/>
            <person name="Sangsakoo G."/>
            <person name="Vanavichit A."/>
            <person name="de Mattos Luiz.A.T."/>
            <person name="Zimmer P.D."/>
            <person name="Malone G."/>
            <person name="Dellagostin O."/>
            <person name="de Oliveira A.C."/>
            <person name="Bevan M."/>
            <person name="Bancroft I."/>
            <person name="Minx P."/>
            <person name="Cordum H."/>
            <person name="Wilson R."/>
            <person name="Cheng Z."/>
            <person name="Jin W."/>
            <person name="Jiang J."/>
            <person name="Leong S.A."/>
            <person name="Iwama H."/>
            <person name="Gojobori T."/>
            <person name="Itoh T."/>
            <person name="Niimura Y."/>
            <person name="Fujii Y."/>
            <person name="Habara T."/>
            <person name="Sakai H."/>
            <person name="Sato Y."/>
            <person name="Wilson G."/>
            <person name="Kumar K."/>
            <person name="McCouch S."/>
            <person name="Juretic N."/>
            <person name="Hoen D."/>
            <person name="Wright S."/>
            <person name="Bruskiewich R."/>
            <person name="Bureau T."/>
            <person name="Miyao A."/>
            <person name="Hirochika H."/>
            <person name="Nishikawa T."/>
            <person name="Kadowaki K."/>
            <person name="Sugiura M."/>
            <person name="Burr B."/>
            <person name="Sasaki T."/>
        </authorList>
    </citation>
    <scope>NUCLEOTIDE SEQUENCE [LARGE SCALE GENOMIC DNA]</scope>
    <source>
        <strain evidence="4">cv. Nipponbare</strain>
    </source>
</reference>
<evidence type="ECO:0000313" key="2">
    <source>
        <dbReference type="EMBL" id="BAD46007.1"/>
    </source>
</evidence>
<name>Q652I3_ORYSJ</name>
<evidence type="ECO:0000313" key="4">
    <source>
        <dbReference type="Proteomes" id="UP000000763"/>
    </source>
</evidence>
<feature type="region of interest" description="Disordered" evidence="1">
    <location>
        <begin position="1"/>
        <end position="38"/>
    </location>
</feature>
<reference evidence="2" key="1">
    <citation type="submission" date="2002-05" db="EMBL/GenBank/DDBJ databases">
        <title>Oryza sativa nipponbare(GA3) genomic DNA, chromosome 6, PAC clone:P0485A07.</title>
        <authorList>
            <person name="Sasaki T."/>
            <person name="Matsumoto T."/>
            <person name="Katayose Y."/>
        </authorList>
    </citation>
    <scope>NUCLEOTIDE SEQUENCE</scope>
</reference>
<accession>Q652I3</accession>
<proteinExistence type="predicted"/>
<dbReference type="EMBL" id="AP005192">
    <property type="protein sequence ID" value="BAD46007.1"/>
    <property type="molecule type" value="Genomic_DNA"/>
</dbReference>
<feature type="compositionally biased region" description="Low complexity" evidence="1">
    <location>
        <begin position="13"/>
        <end position="28"/>
    </location>
</feature>
<sequence>MDSLLVVARETTTRPSPLSHLPSSTSPPSERPSAKPCGCKDGGGASCFQTSGGGGTRLGGGDEDCQICAAWPDLAGRRWRLATSVGLTTMMVGTSGAKRGCGRWWRGWRQQQVAMAGVLQVAYPTAGVPGSGIEMDGWIWLQI</sequence>
<protein>
    <submittedName>
        <fullName evidence="3">Uncharacterized protein</fullName>
    </submittedName>
</protein>